<evidence type="ECO:0000256" key="4">
    <source>
        <dbReference type="ARBA" id="ARBA00023163"/>
    </source>
</evidence>
<evidence type="ECO:0000313" key="7">
    <source>
        <dbReference type="Proteomes" id="UP000215137"/>
    </source>
</evidence>
<dbReference type="Gene3D" id="1.10.10.60">
    <property type="entry name" value="Homeodomain-like"/>
    <property type="match status" value="1"/>
</dbReference>
<dbReference type="EMBL" id="CP022983">
    <property type="protein sequence ID" value="ASV69726.1"/>
    <property type="molecule type" value="Genomic_DNA"/>
</dbReference>
<dbReference type="PROSITE" id="PS00676">
    <property type="entry name" value="SIGMA54_INTERACT_2"/>
    <property type="match status" value="1"/>
</dbReference>
<dbReference type="InterPro" id="IPR010524">
    <property type="entry name" value="Sig_transdc_resp-reg_PrpR_N"/>
</dbReference>
<dbReference type="Proteomes" id="UP000215137">
    <property type="component" value="Chromosome"/>
</dbReference>
<gene>
    <name evidence="6" type="ORF">CKF48_21900</name>
</gene>
<dbReference type="InterPro" id="IPR009057">
    <property type="entry name" value="Homeodomain-like_sf"/>
</dbReference>
<keyword evidence="3" id="KW-0805">Transcription regulation</keyword>
<evidence type="ECO:0000256" key="1">
    <source>
        <dbReference type="ARBA" id="ARBA00022741"/>
    </source>
</evidence>
<dbReference type="InterPro" id="IPR027417">
    <property type="entry name" value="P-loop_NTPase"/>
</dbReference>
<keyword evidence="2" id="KW-0067">ATP-binding</keyword>
<dbReference type="GO" id="GO:0006355">
    <property type="term" value="P:regulation of DNA-templated transcription"/>
    <property type="evidence" value="ECO:0007669"/>
    <property type="project" value="InterPro"/>
</dbReference>
<evidence type="ECO:0000256" key="2">
    <source>
        <dbReference type="ARBA" id="ARBA00022840"/>
    </source>
</evidence>
<dbReference type="InterPro" id="IPR025943">
    <property type="entry name" value="Sigma_54_int_dom_ATP-bd_2"/>
</dbReference>
<dbReference type="InterPro" id="IPR002197">
    <property type="entry name" value="HTH_Fis"/>
</dbReference>
<dbReference type="PANTHER" id="PTHR32071">
    <property type="entry name" value="TRANSCRIPTIONAL REGULATORY PROTEIN"/>
    <property type="match status" value="1"/>
</dbReference>
<dbReference type="PROSITE" id="PS50045">
    <property type="entry name" value="SIGMA54_INTERACT_4"/>
    <property type="match status" value="1"/>
</dbReference>
<keyword evidence="7" id="KW-1185">Reference proteome</keyword>
<name>A0A248TNE1_9BACI</name>
<dbReference type="KEGG" id="bko:CKF48_21900"/>
<dbReference type="SUPFAM" id="SSF52540">
    <property type="entry name" value="P-loop containing nucleoside triphosphate hydrolases"/>
    <property type="match status" value="1"/>
</dbReference>
<dbReference type="Pfam" id="PF25601">
    <property type="entry name" value="AAA_lid_14"/>
    <property type="match status" value="1"/>
</dbReference>
<protein>
    <recommendedName>
        <fullName evidence="5">Sigma-54 factor interaction domain-containing protein</fullName>
    </recommendedName>
</protein>
<dbReference type="InterPro" id="IPR003593">
    <property type="entry name" value="AAA+_ATPase"/>
</dbReference>
<dbReference type="Gene3D" id="3.40.50.10660">
    <property type="entry name" value="PrpR receptor domain-like"/>
    <property type="match status" value="1"/>
</dbReference>
<dbReference type="GO" id="GO:0043565">
    <property type="term" value="F:sequence-specific DNA binding"/>
    <property type="evidence" value="ECO:0007669"/>
    <property type="project" value="InterPro"/>
</dbReference>
<organism evidence="6 7">
    <name type="scientific">Cytobacillus kochii</name>
    <dbReference type="NCBI Taxonomy" id="859143"/>
    <lineage>
        <taxon>Bacteria</taxon>
        <taxon>Bacillati</taxon>
        <taxon>Bacillota</taxon>
        <taxon>Bacilli</taxon>
        <taxon>Bacillales</taxon>
        <taxon>Bacillaceae</taxon>
        <taxon>Cytobacillus</taxon>
    </lineage>
</organism>
<keyword evidence="4" id="KW-0804">Transcription</keyword>
<evidence type="ECO:0000256" key="3">
    <source>
        <dbReference type="ARBA" id="ARBA00023015"/>
    </source>
</evidence>
<dbReference type="Gene3D" id="1.10.8.60">
    <property type="match status" value="1"/>
</dbReference>
<dbReference type="Gene3D" id="3.30.450.20">
    <property type="entry name" value="PAS domain"/>
    <property type="match status" value="1"/>
</dbReference>
<dbReference type="PRINTS" id="PR01590">
    <property type="entry name" value="HTHFIS"/>
</dbReference>
<dbReference type="OrthoDB" id="9771372at2"/>
<feature type="domain" description="Sigma-54 factor interaction" evidence="5">
    <location>
        <begin position="324"/>
        <end position="554"/>
    </location>
</feature>
<dbReference type="Pfam" id="PF06506">
    <property type="entry name" value="PrpR_N"/>
    <property type="match status" value="1"/>
</dbReference>
<dbReference type="GO" id="GO:0000156">
    <property type="term" value="F:phosphorelay response regulator activity"/>
    <property type="evidence" value="ECO:0007669"/>
    <property type="project" value="InterPro"/>
</dbReference>
<dbReference type="CDD" id="cd00009">
    <property type="entry name" value="AAA"/>
    <property type="match status" value="1"/>
</dbReference>
<dbReference type="SUPFAM" id="SSF159800">
    <property type="entry name" value="PrpR receptor domain-like"/>
    <property type="match status" value="1"/>
</dbReference>
<dbReference type="InterPro" id="IPR058031">
    <property type="entry name" value="AAA_lid_NorR"/>
</dbReference>
<dbReference type="FunFam" id="3.40.50.300:FF:000006">
    <property type="entry name" value="DNA-binding transcriptional regulator NtrC"/>
    <property type="match status" value="1"/>
</dbReference>
<dbReference type="Pfam" id="PF02954">
    <property type="entry name" value="HTH_8"/>
    <property type="match status" value="1"/>
</dbReference>
<dbReference type="SUPFAM" id="SSF46689">
    <property type="entry name" value="Homeodomain-like"/>
    <property type="match status" value="1"/>
</dbReference>
<dbReference type="GO" id="GO:0005524">
    <property type="term" value="F:ATP binding"/>
    <property type="evidence" value="ECO:0007669"/>
    <property type="project" value="UniProtKB-KW"/>
</dbReference>
<dbReference type="Pfam" id="PF00158">
    <property type="entry name" value="Sigma54_activat"/>
    <property type="match status" value="1"/>
</dbReference>
<sequence>MRMKLFVTGFSPLDVFVEEEISIRKQNFQELVVQKLEAKDILKNPTYIQNDDVLICGATIYEEFKKRHVRGHLIPFRVQTNEFLKALNQAVRLGNEINIINYKEKFFKEDLSDLENLLNIKINQYSYPNVESIDDLIDKLVANKQKSVIGSGLIVSKAIKKGLSGFIWYGRESVKQAVDIAFNVLAGRFEEQSNLKRQEYILEHFNEGVISLNVTNRILQINQKAIELLDLQKYRDLKGISINEIGEFGFISKSSKQNVLIKGKLLDYKNKTLFLNSFPIYVKDIFDGTVIIISDTDEIQKHEKKIRKKLYDQSNRAIYDFHDIVGKSTAIQKTKLKARKFAKTDANVLIIGESGTGKELFAQSIHNESSRSSEPFIAINCAAIPENLIESEFFGYTEGAFTGAKKGGKAGLFELAHKGTVFLDELGEIPLSMQSKLLRILQEKVVRRVGSASIIPIDVRIIAATNVNLLEKVRKGEFRLDLFYRISVLNLILPTLNQRKEDLEDLVLSYTAKRYPHFLHTINEHIYEMTELFAEYQWQGNIRELENNLERLFAYLESPIKLTRKELMNYLIETLEDNDFSQLNADLYEENTSSQDLIKKAEMSTIKDVLNKTNGNKSEAAKLLGISRSTLWRKLNEEELI</sequence>
<reference evidence="6 7" key="1">
    <citation type="submission" date="2017-08" db="EMBL/GenBank/DDBJ databases">
        <title>Complete Genome Sequence of Bacillus kochii Oregon-R-modENCODE STRAIN BDGP4, isolated from Drosophila melanogaster gut.</title>
        <authorList>
            <person name="Wan K.H."/>
            <person name="Yu C."/>
            <person name="Park S."/>
            <person name="Hammonds A.S."/>
            <person name="Booth B.W."/>
            <person name="Celniker S.E."/>
        </authorList>
    </citation>
    <scope>NUCLEOTIDE SEQUENCE [LARGE SCALE GENOMIC DNA]</scope>
    <source>
        <strain evidence="6 7">BDGP4</strain>
    </source>
</reference>
<dbReference type="InterPro" id="IPR025662">
    <property type="entry name" value="Sigma_54_int_dom_ATP-bd_1"/>
</dbReference>
<dbReference type="AlphaFoldDB" id="A0A248TNE1"/>
<dbReference type="PANTHER" id="PTHR32071:SF57">
    <property type="entry name" value="C4-DICARBOXYLATE TRANSPORT TRANSCRIPTIONAL REGULATORY PROTEIN DCTD"/>
    <property type="match status" value="1"/>
</dbReference>
<keyword evidence="1" id="KW-0547">Nucleotide-binding</keyword>
<accession>A0A248TNE1</accession>
<evidence type="ECO:0000259" key="5">
    <source>
        <dbReference type="PROSITE" id="PS50045"/>
    </source>
</evidence>
<dbReference type="Gene3D" id="3.40.50.300">
    <property type="entry name" value="P-loop containing nucleotide triphosphate hydrolases"/>
    <property type="match status" value="1"/>
</dbReference>
<proteinExistence type="predicted"/>
<evidence type="ECO:0000313" key="6">
    <source>
        <dbReference type="EMBL" id="ASV69726.1"/>
    </source>
</evidence>
<dbReference type="PROSITE" id="PS00675">
    <property type="entry name" value="SIGMA54_INTERACT_1"/>
    <property type="match status" value="1"/>
</dbReference>
<dbReference type="InterPro" id="IPR002078">
    <property type="entry name" value="Sigma_54_int"/>
</dbReference>
<dbReference type="SMART" id="SM00382">
    <property type="entry name" value="AAA"/>
    <property type="match status" value="1"/>
</dbReference>